<accession>A0A8S5QK60</accession>
<keyword evidence="2" id="KW-1160">Virus entry into host cell</keyword>
<name>A0A8S5QK60_9CAUD</name>
<organism evidence="4">
    <name type="scientific">Siphoviridae sp. ctNYt19</name>
    <dbReference type="NCBI Taxonomy" id="2825472"/>
    <lineage>
        <taxon>Viruses</taxon>
        <taxon>Duplodnaviria</taxon>
        <taxon>Heunggongvirae</taxon>
        <taxon>Uroviricota</taxon>
        <taxon>Caudoviricetes</taxon>
    </lineage>
</organism>
<evidence type="ECO:0000256" key="2">
    <source>
        <dbReference type="ARBA" id="ARBA00023009"/>
    </source>
</evidence>
<reference evidence="4" key="1">
    <citation type="journal article" date="2021" name="Proc. Natl. Acad. Sci. U.S.A.">
        <title>A Catalog of Tens of Thousands of Viruses from Human Metagenomes Reveals Hidden Associations with Chronic Diseases.</title>
        <authorList>
            <person name="Tisza M.J."/>
            <person name="Buck C.B."/>
        </authorList>
    </citation>
    <scope>NUCLEOTIDE SEQUENCE</scope>
    <source>
        <strain evidence="4">CtNYt19</strain>
    </source>
</reference>
<dbReference type="Pfam" id="PF04860">
    <property type="entry name" value="Phage_portal"/>
    <property type="match status" value="1"/>
</dbReference>
<keyword evidence="1" id="KW-1188">Viral release from host cell</keyword>
<keyword evidence="2" id="KW-1162">Viral penetration into host cytoplasm</keyword>
<proteinExistence type="predicted"/>
<keyword evidence="1" id="KW-0118">Viral capsid assembly</keyword>
<dbReference type="EMBL" id="BK015669">
    <property type="protein sequence ID" value="DAE19177.1"/>
    <property type="molecule type" value="Genomic_DNA"/>
</dbReference>
<dbReference type="InterPro" id="IPR006944">
    <property type="entry name" value="Phage/GTA_portal"/>
</dbReference>
<dbReference type="NCBIfam" id="TIGR01537">
    <property type="entry name" value="portal_HK97"/>
    <property type="match status" value="1"/>
</dbReference>
<dbReference type="InterPro" id="IPR006427">
    <property type="entry name" value="Portal_HK97"/>
</dbReference>
<keyword evidence="3" id="KW-0231">Viral genome packaging</keyword>
<protein>
    <submittedName>
        <fullName evidence="4">Portal protein</fullName>
    </submittedName>
</protein>
<keyword evidence="2" id="KW-1171">Viral genome ejection through host cell envelope</keyword>
<sequence>MGLFDFLGRKNNGYSILELAIKSEEIRDGLGMKELALHIAMSTIADLLSRCKIKRYVKGKEEPNEFTYAMNLSPNANMTAAEFWQKVIRNAYECENGAIVIPYERNGFMNYQVADSYAIKKYPMKENKYSGIVIDTLTLNKNYSEGDIFHFNFENIELKKYVEIMYSEYGDLMKFALETYKNKNGMKLLLEIEAMKTGSEDDEKKYKEQLKESMKSFMTSPNAVMPKYKGTSITDFAKGSSQNSDDIRNLRKDIFDTVAQIFKIPQSIFYGNITNSDQVFDEMITLVIAPHAKVIEQELNRKTISYDEYIKGNRIEIDTSTIKVQDILKLSANISGLVGSGAYSPNDVREKLGDAKINEDWANEYYMTKNYANADDISKGVNE</sequence>
<evidence type="ECO:0000256" key="1">
    <source>
        <dbReference type="ARBA" id="ARBA00022950"/>
    </source>
</evidence>
<evidence type="ECO:0000313" key="4">
    <source>
        <dbReference type="EMBL" id="DAE19177.1"/>
    </source>
</evidence>
<evidence type="ECO:0000256" key="3">
    <source>
        <dbReference type="ARBA" id="ARBA00023219"/>
    </source>
</evidence>